<keyword evidence="2" id="KW-1185">Reference proteome</keyword>
<evidence type="ECO:0008006" key="3">
    <source>
        <dbReference type="Google" id="ProtNLM"/>
    </source>
</evidence>
<name>A0A6G1ITB4_9PLEO</name>
<reference evidence="1" key="1">
    <citation type="journal article" date="2020" name="Stud. Mycol.">
        <title>101 Dothideomycetes genomes: a test case for predicting lifestyles and emergence of pathogens.</title>
        <authorList>
            <person name="Haridas S."/>
            <person name="Albert R."/>
            <person name="Binder M."/>
            <person name="Bloem J."/>
            <person name="Labutti K."/>
            <person name="Salamov A."/>
            <person name="Andreopoulos B."/>
            <person name="Baker S."/>
            <person name="Barry K."/>
            <person name="Bills G."/>
            <person name="Bluhm B."/>
            <person name="Cannon C."/>
            <person name="Castanera R."/>
            <person name="Culley D."/>
            <person name="Daum C."/>
            <person name="Ezra D."/>
            <person name="Gonzalez J."/>
            <person name="Henrissat B."/>
            <person name="Kuo A."/>
            <person name="Liang C."/>
            <person name="Lipzen A."/>
            <person name="Lutzoni F."/>
            <person name="Magnuson J."/>
            <person name="Mondo S."/>
            <person name="Nolan M."/>
            <person name="Ohm R."/>
            <person name="Pangilinan J."/>
            <person name="Park H.-J."/>
            <person name="Ramirez L."/>
            <person name="Alfaro M."/>
            <person name="Sun H."/>
            <person name="Tritt A."/>
            <person name="Yoshinaga Y."/>
            <person name="Zwiers L.-H."/>
            <person name="Turgeon B."/>
            <person name="Goodwin S."/>
            <person name="Spatafora J."/>
            <person name="Crous P."/>
            <person name="Grigoriev I."/>
        </authorList>
    </citation>
    <scope>NUCLEOTIDE SEQUENCE</scope>
    <source>
        <strain evidence="1">CBS 122367</strain>
    </source>
</reference>
<dbReference type="AlphaFoldDB" id="A0A6G1ITB4"/>
<dbReference type="EMBL" id="MU005591">
    <property type="protein sequence ID" value="KAF2681486.1"/>
    <property type="molecule type" value="Genomic_DNA"/>
</dbReference>
<gene>
    <name evidence="1" type="ORF">K458DRAFT_406475</name>
</gene>
<organism evidence="1 2">
    <name type="scientific">Lentithecium fluviatile CBS 122367</name>
    <dbReference type="NCBI Taxonomy" id="1168545"/>
    <lineage>
        <taxon>Eukaryota</taxon>
        <taxon>Fungi</taxon>
        <taxon>Dikarya</taxon>
        <taxon>Ascomycota</taxon>
        <taxon>Pezizomycotina</taxon>
        <taxon>Dothideomycetes</taxon>
        <taxon>Pleosporomycetidae</taxon>
        <taxon>Pleosporales</taxon>
        <taxon>Massarineae</taxon>
        <taxon>Lentitheciaceae</taxon>
        <taxon>Lentithecium</taxon>
    </lineage>
</organism>
<sequence length="283" mass="32119">MTSAHITGHPWQDDWSNDFEEVTLKWNVHGVSVRKQALIGLSEHFKNVFATTHKDADLYDIAREPSKQTSAWVMTHMLPAIAYYCRQSFGRFQEPALWFGLHGFAELFDCSKLLEWCTPAVLSFAGRYYFHRTDDQFFYGIEDLHMPELAHELPDTHAVMRAVMIGECDRRVSLLCEAGEHKDALQRLYVLPWLAAEMFQHLEKALPTSIPTYDWKCAWCSTTFKYTRPPAHRNFYLPRCPGCACPGENLNVSRSAVPPIPILNGSSSILTTPAESSSSGKTG</sequence>
<accession>A0A6G1ITB4</accession>
<evidence type="ECO:0000313" key="1">
    <source>
        <dbReference type="EMBL" id="KAF2681486.1"/>
    </source>
</evidence>
<dbReference type="Proteomes" id="UP000799291">
    <property type="component" value="Unassembled WGS sequence"/>
</dbReference>
<evidence type="ECO:0000313" key="2">
    <source>
        <dbReference type="Proteomes" id="UP000799291"/>
    </source>
</evidence>
<protein>
    <recommendedName>
        <fullName evidence="3">BTB domain-containing protein</fullName>
    </recommendedName>
</protein>
<proteinExistence type="predicted"/>